<evidence type="ECO:0000256" key="1">
    <source>
        <dbReference type="ARBA" id="ARBA00023002"/>
    </source>
</evidence>
<dbReference type="InterPro" id="IPR036812">
    <property type="entry name" value="NAD(P)_OxRdtase_dom_sf"/>
</dbReference>
<dbReference type="OMA" id="GICECSS"/>
<dbReference type="GO" id="GO:0005737">
    <property type="term" value="C:cytoplasm"/>
    <property type="evidence" value="ECO:0007669"/>
    <property type="project" value="TreeGrafter"/>
</dbReference>
<dbReference type="Pfam" id="PF00248">
    <property type="entry name" value="Aldo_ket_red"/>
    <property type="match status" value="1"/>
</dbReference>
<dbReference type="SUPFAM" id="SSF51430">
    <property type="entry name" value="NAD(P)-linked oxidoreductase"/>
    <property type="match status" value="1"/>
</dbReference>
<dbReference type="GO" id="GO:0016491">
    <property type="term" value="F:oxidoreductase activity"/>
    <property type="evidence" value="ECO:0007669"/>
    <property type="project" value="UniProtKB-KW"/>
</dbReference>
<dbReference type="STRING" id="5627.A0A1C7MLW0"/>
<reference evidence="3 4" key="1">
    <citation type="submission" date="2016-03" db="EMBL/GenBank/DDBJ databases">
        <title>Whole genome sequencing of Grifola frondosa 9006-11.</title>
        <authorList>
            <person name="Min B."/>
            <person name="Park H."/>
            <person name="Kim J.-G."/>
            <person name="Cho H."/>
            <person name="Oh Y.-L."/>
            <person name="Kong W.-S."/>
            <person name="Choi I.-G."/>
        </authorList>
    </citation>
    <scope>NUCLEOTIDE SEQUENCE [LARGE SCALE GENOMIC DNA]</scope>
    <source>
        <strain evidence="3 4">9006-11</strain>
    </source>
</reference>
<evidence type="ECO:0000313" key="4">
    <source>
        <dbReference type="Proteomes" id="UP000092993"/>
    </source>
</evidence>
<keyword evidence="1" id="KW-0560">Oxidoreductase</keyword>
<proteinExistence type="predicted"/>
<keyword evidence="4" id="KW-1185">Reference proteome</keyword>
<dbReference type="Gene3D" id="3.20.20.100">
    <property type="entry name" value="NADP-dependent oxidoreductase domain"/>
    <property type="match status" value="2"/>
</dbReference>
<dbReference type="InterPro" id="IPR050791">
    <property type="entry name" value="Aldo-Keto_reductase"/>
</dbReference>
<dbReference type="PANTHER" id="PTHR43625">
    <property type="entry name" value="AFLATOXIN B1 ALDEHYDE REDUCTASE"/>
    <property type="match status" value="1"/>
</dbReference>
<feature type="domain" description="NADP-dependent oxidoreductase" evidence="2">
    <location>
        <begin position="105"/>
        <end position="272"/>
    </location>
</feature>
<evidence type="ECO:0000313" key="3">
    <source>
        <dbReference type="EMBL" id="OBZ77657.1"/>
    </source>
</evidence>
<dbReference type="EMBL" id="LUGG01000002">
    <property type="protein sequence ID" value="OBZ77657.1"/>
    <property type="molecule type" value="Genomic_DNA"/>
</dbReference>
<evidence type="ECO:0000259" key="2">
    <source>
        <dbReference type="Pfam" id="PF00248"/>
    </source>
</evidence>
<organism evidence="3 4">
    <name type="scientific">Grifola frondosa</name>
    <name type="common">Maitake</name>
    <name type="synonym">Polyporus frondosus</name>
    <dbReference type="NCBI Taxonomy" id="5627"/>
    <lineage>
        <taxon>Eukaryota</taxon>
        <taxon>Fungi</taxon>
        <taxon>Dikarya</taxon>
        <taxon>Basidiomycota</taxon>
        <taxon>Agaricomycotina</taxon>
        <taxon>Agaricomycetes</taxon>
        <taxon>Polyporales</taxon>
        <taxon>Grifolaceae</taxon>
        <taxon>Grifola</taxon>
    </lineage>
</organism>
<comment type="caution">
    <text evidence="3">The sequence shown here is derived from an EMBL/GenBank/DDBJ whole genome shotgun (WGS) entry which is preliminary data.</text>
</comment>
<dbReference type="InterPro" id="IPR023210">
    <property type="entry name" value="NADP_OxRdtase_dom"/>
</dbReference>
<name>A0A1C7MLW0_GRIFR</name>
<sequence>MPLPTRKIGNADVSAIGYGAMGIVGYGLPLPDEERLKLLDAVYESGCTNWDTADMYADSEVLIGKWIKNIGKRSDIFLATKGGGRVWDERSVNGDPKYIREAFEKSAGKAKYLGICECSSETLRGAHAVHPISALQVEYSPFTLDIEDEKIGLLKAARELGVSIIAYSPLGRGLITGRYKGPEDFGERDSGSMMPKFSKENFPKILKLADGLKKIGEKHDATPGQIALAWLLAQGDDIIPIPGTTKIAKLKENFGALSIKLSADDIQEVRDIAAAADVVGGARYPEFMKAWKAALFADTPALQK</sequence>
<dbReference type="PANTHER" id="PTHR43625:SF40">
    <property type="entry name" value="ALDO-KETO REDUCTASE YAKC [NADP(+)]"/>
    <property type="match status" value="1"/>
</dbReference>
<dbReference type="Proteomes" id="UP000092993">
    <property type="component" value="Unassembled WGS sequence"/>
</dbReference>
<dbReference type="AlphaFoldDB" id="A0A1C7MLW0"/>
<dbReference type="OrthoDB" id="37537at2759"/>
<gene>
    <name evidence="3" type="primary">yakc_1</name>
    <name evidence="3" type="ORF">A0H81_02642</name>
</gene>
<protein>
    <submittedName>
        <fullName evidence="3">Aldo-keto reductase yakc [NADP(+)]</fullName>
    </submittedName>
</protein>
<accession>A0A1C7MLW0</accession>